<sequence length="263" mass="29875">MNLNSLWIGGTLPPLQRLCLASAVATGCPVRLFTYEDVDGIPEGVAVADAREVLGLDKLIRHRKSGSVALFSDRFRYEIIGLELGAWIDTDVLFLQAPEAAGDCLVGLEDSKLVGSCFIWIKPGHPLIDDLRLHAADEYPIPGWYPLWRRTYLKLRKALGKPEHVSDHDWGVIGPNLLTWLLQQRGMFDDARPVTWVSGLPWDERHNIWDGSYDWRRWINSDTVGIHLWNYGLSQEERYRRPEPGSLLQTVADKCGFQWPTTS</sequence>
<name>A0A2W2AUE4_9HYPH</name>
<evidence type="ECO:0008006" key="3">
    <source>
        <dbReference type="Google" id="ProtNLM"/>
    </source>
</evidence>
<evidence type="ECO:0000313" key="1">
    <source>
        <dbReference type="EMBL" id="PZF77332.1"/>
    </source>
</evidence>
<protein>
    <recommendedName>
        <fullName evidence="3">Alpha 1,4-glycosyltransferase domain-containing protein</fullName>
    </recommendedName>
</protein>
<evidence type="ECO:0000313" key="2">
    <source>
        <dbReference type="Proteomes" id="UP000248795"/>
    </source>
</evidence>
<reference evidence="2" key="1">
    <citation type="submission" date="2018-06" db="EMBL/GenBank/DDBJ databases">
        <title>Aestuariibacter litoralis strain KCTC 52945T.</title>
        <authorList>
            <person name="Li X."/>
            <person name="Salam N."/>
            <person name="Li J.-L."/>
            <person name="Chen Y.-M."/>
            <person name="Yang Z.-W."/>
            <person name="Zhang L.-Y."/>
            <person name="Han M.-X."/>
            <person name="Xiao M."/>
            <person name="Li W.-J."/>
        </authorList>
    </citation>
    <scope>NUCLEOTIDE SEQUENCE [LARGE SCALE GENOMIC DNA]</scope>
    <source>
        <strain evidence="2">KCTC 52945</strain>
    </source>
</reference>
<dbReference type="AlphaFoldDB" id="A0A2W2AUE4"/>
<dbReference type="RefSeq" id="WP_111197705.1">
    <property type="nucleotide sequence ID" value="NZ_QKVK01000003.1"/>
</dbReference>
<organism evidence="1 2">
    <name type="scientific">Aestuariivirga litoralis</name>
    <dbReference type="NCBI Taxonomy" id="2650924"/>
    <lineage>
        <taxon>Bacteria</taxon>
        <taxon>Pseudomonadati</taxon>
        <taxon>Pseudomonadota</taxon>
        <taxon>Alphaproteobacteria</taxon>
        <taxon>Hyphomicrobiales</taxon>
        <taxon>Aestuariivirgaceae</taxon>
        <taxon>Aestuariivirga</taxon>
    </lineage>
</organism>
<dbReference type="EMBL" id="QKVK01000003">
    <property type="protein sequence ID" value="PZF77332.1"/>
    <property type="molecule type" value="Genomic_DNA"/>
</dbReference>
<accession>A0A2W2AUE4</accession>
<keyword evidence="2" id="KW-1185">Reference proteome</keyword>
<dbReference type="Proteomes" id="UP000248795">
    <property type="component" value="Unassembled WGS sequence"/>
</dbReference>
<dbReference type="Gene3D" id="3.90.550.20">
    <property type="match status" value="1"/>
</dbReference>
<dbReference type="InterPro" id="IPR029044">
    <property type="entry name" value="Nucleotide-diphossugar_trans"/>
</dbReference>
<dbReference type="SUPFAM" id="SSF53448">
    <property type="entry name" value="Nucleotide-diphospho-sugar transferases"/>
    <property type="match status" value="1"/>
</dbReference>
<gene>
    <name evidence="1" type="ORF">DK847_08400</name>
</gene>
<proteinExistence type="predicted"/>
<comment type="caution">
    <text evidence="1">The sequence shown here is derived from an EMBL/GenBank/DDBJ whole genome shotgun (WGS) entry which is preliminary data.</text>
</comment>